<evidence type="ECO:0000313" key="2">
    <source>
        <dbReference type="Proteomes" id="UP001530400"/>
    </source>
</evidence>
<dbReference type="AlphaFoldDB" id="A0ABD3NHP3"/>
<gene>
    <name evidence="1" type="ORF">ACHAWO_003042</name>
</gene>
<proteinExistence type="predicted"/>
<accession>A0ABD3NHP3</accession>
<keyword evidence="2" id="KW-1185">Reference proteome</keyword>
<sequence length="392" mass="43930">LARFKLITSYSFVQSRVSKKAAEKDSGCQKNDRMGLNIGPPLTTHASTSARLLTSFTSHKTNIRSREQKQQVKLSSTLFFQAQHQIMSSSTATILSSALYFVIFAQPSTYAFAPQSNSLSRTTSLRYRSIHHGPDVQPLTEAERLGAEYTKMNKDLIINYGPGMFDGFADSDQFDGGDSEMGLTGDGTTGLQKLGRDVTPHMTRTTGARSRGYEPHEDIIMSQSMTYAEELLHSNPTMDSVRAQQLENWAEQREISNHNKHLYYEKPNEYDVTMNALEMESSYFSNPVEAGGDYEGIITLRAPLNGVARQDIWLKNPYMGFAEFRAAFIGDTNNDWFVTPSDGVLKQHEDTHFAVTFRPSNHGVTSGNLVIETEDFKKTWKVVGSTGDQYEF</sequence>
<name>A0ABD3NHP3_9STRA</name>
<dbReference type="Gene3D" id="2.60.40.10">
    <property type="entry name" value="Immunoglobulins"/>
    <property type="match status" value="1"/>
</dbReference>
<comment type="caution">
    <text evidence="1">The sequence shown here is derived from an EMBL/GenBank/DDBJ whole genome shotgun (WGS) entry which is preliminary data.</text>
</comment>
<dbReference type="EMBL" id="JALLPJ020001151">
    <property type="protein sequence ID" value="KAL3775510.1"/>
    <property type="molecule type" value="Genomic_DNA"/>
</dbReference>
<evidence type="ECO:0000313" key="1">
    <source>
        <dbReference type="EMBL" id="KAL3775510.1"/>
    </source>
</evidence>
<dbReference type="Proteomes" id="UP001530400">
    <property type="component" value="Unassembled WGS sequence"/>
</dbReference>
<feature type="non-terminal residue" evidence="1">
    <location>
        <position position="1"/>
    </location>
</feature>
<dbReference type="InterPro" id="IPR013783">
    <property type="entry name" value="Ig-like_fold"/>
</dbReference>
<organism evidence="1 2">
    <name type="scientific">Cyclotella atomus</name>
    <dbReference type="NCBI Taxonomy" id="382360"/>
    <lineage>
        <taxon>Eukaryota</taxon>
        <taxon>Sar</taxon>
        <taxon>Stramenopiles</taxon>
        <taxon>Ochrophyta</taxon>
        <taxon>Bacillariophyta</taxon>
        <taxon>Coscinodiscophyceae</taxon>
        <taxon>Thalassiosirophycidae</taxon>
        <taxon>Stephanodiscales</taxon>
        <taxon>Stephanodiscaceae</taxon>
        <taxon>Cyclotella</taxon>
    </lineage>
</organism>
<dbReference type="PANTHER" id="PTHR45912:SF3">
    <property type="entry name" value="CILIA- AND FLAGELLA-ASSOCIATED PROTEIN 47"/>
    <property type="match status" value="1"/>
</dbReference>
<dbReference type="PANTHER" id="PTHR45912">
    <property type="entry name" value="CILIA- AND FLAGELLA-ASSOCIATED PROTEIN 47"/>
    <property type="match status" value="1"/>
</dbReference>
<reference evidence="1 2" key="1">
    <citation type="submission" date="2024-10" db="EMBL/GenBank/DDBJ databases">
        <title>Updated reference genomes for cyclostephanoid diatoms.</title>
        <authorList>
            <person name="Roberts W.R."/>
            <person name="Alverson A.J."/>
        </authorList>
    </citation>
    <scope>NUCLEOTIDE SEQUENCE [LARGE SCALE GENOMIC DNA]</scope>
    <source>
        <strain evidence="1 2">AJA010-31</strain>
    </source>
</reference>
<protein>
    <recommendedName>
        <fullName evidence="3">Plastid lipid-associated protein/fibrillin conserved domain-containing protein</fullName>
    </recommendedName>
</protein>
<evidence type="ECO:0008006" key="3">
    <source>
        <dbReference type="Google" id="ProtNLM"/>
    </source>
</evidence>